<evidence type="ECO:0000256" key="1">
    <source>
        <dbReference type="ARBA" id="ARBA00000085"/>
    </source>
</evidence>
<keyword evidence="13" id="KW-1185">Reference proteome</keyword>
<dbReference type="InterPro" id="IPR036890">
    <property type="entry name" value="HATPase_C_sf"/>
</dbReference>
<feature type="transmembrane region" description="Helical" evidence="9">
    <location>
        <begin position="136"/>
        <end position="156"/>
    </location>
</feature>
<keyword evidence="10" id="KW-0732">Signal</keyword>
<protein>
    <recommendedName>
        <fullName evidence="2">histidine kinase</fullName>
        <ecNumber evidence="2">2.7.13.3</ecNumber>
    </recommendedName>
</protein>
<dbReference type="GO" id="GO:0005524">
    <property type="term" value="F:ATP binding"/>
    <property type="evidence" value="ECO:0007669"/>
    <property type="project" value="UniProtKB-KW"/>
</dbReference>
<dbReference type="GO" id="GO:0016020">
    <property type="term" value="C:membrane"/>
    <property type="evidence" value="ECO:0007669"/>
    <property type="project" value="InterPro"/>
</dbReference>
<keyword evidence="8" id="KW-0902">Two-component regulatory system</keyword>
<dbReference type="SUPFAM" id="SSF55874">
    <property type="entry name" value="ATPase domain of HSP90 chaperone/DNA topoisomerase II/histidine kinase"/>
    <property type="match status" value="1"/>
</dbReference>
<dbReference type="InterPro" id="IPR011712">
    <property type="entry name" value="Sig_transdc_His_kin_sub3_dim/P"/>
</dbReference>
<dbReference type="RefSeq" id="WP_194050052.1">
    <property type="nucleotide sequence ID" value="NZ_CP063373.1"/>
</dbReference>
<reference evidence="12 13" key="1">
    <citation type="submission" date="2020-10" db="EMBL/GenBank/DDBJ databases">
        <title>Streptomyces ferrugineus complate genome analysis.</title>
        <authorList>
            <person name="Anwar N."/>
        </authorList>
    </citation>
    <scope>NUCLEOTIDE SEQUENCE [LARGE SCALE GENOMIC DNA]</scope>
    <source>
        <strain evidence="12 13">CCTCC AA2014009</strain>
    </source>
</reference>
<gene>
    <name evidence="12" type="ORF">IM697_38735</name>
</gene>
<accession>A0A7M2T0S2</accession>
<name>A0A7M2T0S2_9ACTN</name>
<evidence type="ECO:0000256" key="3">
    <source>
        <dbReference type="ARBA" id="ARBA00022553"/>
    </source>
</evidence>
<dbReference type="AlphaFoldDB" id="A0A7M2T0S2"/>
<keyword evidence="5" id="KW-0547">Nucleotide-binding</keyword>
<dbReference type="PANTHER" id="PTHR24421:SF10">
    <property type="entry name" value="NITRATE_NITRITE SENSOR PROTEIN NARQ"/>
    <property type="match status" value="1"/>
</dbReference>
<dbReference type="Proteomes" id="UP000594205">
    <property type="component" value="Chromosome"/>
</dbReference>
<keyword evidence="7" id="KW-0067">ATP-binding</keyword>
<feature type="domain" description="Histidine kinase/HSP90-like ATPase" evidence="11">
    <location>
        <begin position="299"/>
        <end position="398"/>
    </location>
</feature>
<keyword evidence="6 12" id="KW-0418">Kinase</keyword>
<dbReference type="Pfam" id="PF02518">
    <property type="entry name" value="HATPase_c"/>
    <property type="match status" value="1"/>
</dbReference>
<keyword evidence="9" id="KW-1133">Transmembrane helix</keyword>
<dbReference type="Pfam" id="PF07730">
    <property type="entry name" value="HisKA_3"/>
    <property type="match status" value="1"/>
</dbReference>
<dbReference type="InterPro" id="IPR003594">
    <property type="entry name" value="HATPase_dom"/>
</dbReference>
<dbReference type="GO" id="GO:0046983">
    <property type="term" value="F:protein dimerization activity"/>
    <property type="evidence" value="ECO:0007669"/>
    <property type="project" value="InterPro"/>
</dbReference>
<keyword evidence="9" id="KW-0812">Transmembrane</keyword>
<proteinExistence type="predicted"/>
<dbReference type="CDD" id="cd16917">
    <property type="entry name" value="HATPase_UhpB-NarQ-NarX-like"/>
    <property type="match status" value="1"/>
</dbReference>
<comment type="catalytic activity">
    <reaction evidence="1">
        <text>ATP + protein L-histidine = ADP + protein N-phospho-L-histidine.</text>
        <dbReference type="EC" id="2.7.13.3"/>
    </reaction>
</comment>
<feature type="transmembrane region" description="Helical" evidence="9">
    <location>
        <begin position="106"/>
        <end position="124"/>
    </location>
</feature>
<evidence type="ECO:0000256" key="5">
    <source>
        <dbReference type="ARBA" id="ARBA00022741"/>
    </source>
</evidence>
<dbReference type="Gene3D" id="1.20.5.1930">
    <property type="match status" value="1"/>
</dbReference>
<evidence type="ECO:0000259" key="11">
    <source>
        <dbReference type="SMART" id="SM00387"/>
    </source>
</evidence>
<keyword evidence="4" id="KW-0808">Transferase</keyword>
<organism evidence="12 13">
    <name type="scientific">Streptomyces ferrugineus</name>
    <dbReference type="NCBI Taxonomy" id="1413221"/>
    <lineage>
        <taxon>Bacteria</taxon>
        <taxon>Bacillati</taxon>
        <taxon>Actinomycetota</taxon>
        <taxon>Actinomycetes</taxon>
        <taxon>Kitasatosporales</taxon>
        <taxon>Streptomycetaceae</taxon>
        <taxon>Streptomyces</taxon>
    </lineage>
</organism>
<evidence type="ECO:0000256" key="8">
    <source>
        <dbReference type="ARBA" id="ARBA00023012"/>
    </source>
</evidence>
<dbReference type="InterPro" id="IPR050482">
    <property type="entry name" value="Sensor_HK_TwoCompSys"/>
</dbReference>
<evidence type="ECO:0000256" key="10">
    <source>
        <dbReference type="SAM" id="SignalP"/>
    </source>
</evidence>
<evidence type="ECO:0000256" key="6">
    <source>
        <dbReference type="ARBA" id="ARBA00022777"/>
    </source>
</evidence>
<dbReference type="KEGG" id="sfeu:IM697_38735"/>
<evidence type="ECO:0000313" key="12">
    <source>
        <dbReference type="EMBL" id="QOV41485.1"/>
    </source>
</evidence>
<evidence type="ECO:0000313" key="13">
    <source>
        <dbReference type="Proteomes" id="UP000594205"/>
    </source>
</evidence>
<feature type="signal peptide" evidence="10">
    <location>
        <begin position="1"/>
        <end position="19"/>
    </location>
</feature>
<dbReference type="SMART" id="SM00387">
    <property type="entry name" value="HATPase_c"/>
    <property type="match status" value="1"/>
</dbReference>
<dbReference type="EC" id="2.7.13.3" evidence="2"/>
<dbReference type="PANTHER" id="PTHR24421">
    <property type="entry name" value="NITRATE/NITRITE SENSOR PROTEIN NARX-RELATED"/>
    <property type="match status" value="1"/>
</dbReference>
<evidence type="ECO:0000256" key="2">
    <source>
        <dbReference type="ARBA" id="ARBA00012438"/>
    </source>
</evidence>
<dbReference type="Gene3D" id="3.30.565.10">
    <property type="entry name" value="Histidine kinase-like ATPase, C-terminal domain"/>
    <property type="match status" value="1"/>
</dbReference>
<dbReference type="EMBL" id="CP063373">
    <property type="protein sequence ID" value="QOV41485.1"/>
    <property type="molecule type" value="Genomic_DNA"/>
</dbReference>
<evidence type="ECO:0000256" key="4">
    <source>
        <dbReference type="ARBA" id="ARBA00022679"/>
    </source>
</evidence>
<feature type="chain" id="PRO_5030759435" description="histidine kinase" evidence="10">
    <location>
        <begin position="20"/>
        <end position="405"/>
    </location>
</feature>
<evidence type="ECO:0000256" key="7">
    <source>
        <dbReference type="ARBA" id="ARBA00022840"/>
    </source>
</evidence>
<sequence>MCRQVFGFRLAMIALAAPAALLNAAPGLGARLVGAAVVVTFMVSYALFRDWERFGPLLLRHPTLLAADTVFTSLLLVSAGPDTTLAYVSVCTPLLAGIVYGHRGAAVFASVQSLILLLVYAINTDAARSASLADKLLLPGLCVITGALGSSLRNLMLRFGTATQALTTVQARLAVTEAVGAERARLAREMHDSVAKTLHGVALAADGLAISAKATAMDPARIARQAELVSRSARRAAAESRELLADLRRESDPDSMTDVAPELADQARDFTERTGLPATYDGTCDEAKGEAPAPPVPPAVARQLLTITAEAMENAHRHANATRVEVRAGVRADVLCVTITDDGRGLPPDTTLEHLRRTGHFGLLGMAERAASIGARIHFGKGTHARGTEVRLELPLAALTTKAAS</sequence>
<evidence type="ECO:0000256" key="9">
    <source>
        <dbReference type="SAM" id="Phobius"/>
    </source>
</evidence>
<keyword evidence="3" id="KW-0597">Phosphoprotein</keyword>
<dbReference type="GO" id="GO:0000155">
    <property type="term" value="F:phosphorelay sensor kinase activity"/>
    <property type="evidence" value="ECO:0007669"/>
    <property type="project" value="InterPro"/>
</dbReference>
<keyword evidence="9" id="KW-0472">Membrane</keyword>
<feature type="transmembrane region" description="Helical" evidence="9">
    <location>
        <begin position="59"/>
        <end position="77"/>
    </location>
</feature>